<dbReference type="RefSeq" id="WP_184830985.1">
    <property type="nucleotide sequence ID" value="NZ_JACHMN010000001.1"/>
</dbReference>
<sequence length="98" mass="10681">MDAAHWAAELHATLTANMPPGDRVSPVELQRSAEMVVAVIGLVFAGVGTAKTIWDWWQSRRPEGVTVKILLGDGTQVNVSTTDQAELEIVFQRADSQH</sequence>
<reference evidence="1 2" key="1">
    <citation type="submission" date="2020-08" db="EMBL/GenBank/DDBJ databases">
        <title>Sequencing the genomes of 1000 actinobacteria strains.</title>
        <authorList>
            <person name="Klenk H.-P."/>
        </authorList>
    </citation>
    <scope>NUCLEOTIDE SEQUENCE [LARGE SCALE GENOMIC DNA]</scope>
    <source>
        <strain evidence="1 2">DSM 45362</strain>
    </source>
</reference>
<organism evidence="1 2">
    <name type="scientific">Allocatelliglobosispora scoriae</name>
    <dbReference type="NCBI Taxonomy" id="643052"/>
    <lineage>
        <taxon>Bacteria</taxon>
        <taxon>Bacillati</taxon>
        <taxon>Actinomycetota</taxon>
        <taxon>Actinomycetes</taxon>
        <taxon>Micromonosporales</taxon>
        <taxon>Micromonosporaceae</taxon>
        <taxon>Allocatelliglobosispora</taxon>
    </lineage>
</organism>
<keyword evidence="2" id="KW-1185">Reference proteome</keyword>
<dbReference type="EMBL" id="JACHMN010000001">
    <property type="protein sequence ID" value="MBB5866867.1"/>
    <property type="molecule type" value="Genomic_DNA"/>
</dbReference>
<dbReference type="AlphaFoldDB" id="A0A841BCN3"/>
<name>A0A841BCN3_9ACTN</name>
<protein>
    <submittedName>
        <fullName evidence="1">Uncharacterized protein</fullName>
    </submittedName>
</protein>
<comment type="caution">
    <text evidence="1">The sequence shown here is derived from an EMBL/GenBank/DDBJ whole genome shotgun (WGS) entry which is preliminary data.</text>
</comment>
<accession>A0A841BCN3</accession>
<gene>
    <name evidence="1" type="ORF">F4553_000246</name>
</gene>
<dbReference type="Proteomes" id="UP000587527">
    <property type="component" value="Unassembled WGS sequence"/>
</dbReference>
<proteinExistence type="predicted"/>
<dbReference type="Pfam" id="PF19953">
    <property type="entry name" value="EACC1"/>
    <property type="match status" value="1"/>
</dbReference>
<evidence type="ECO:0000313" key="1">
    <source>
        <dbReference type="EMBL" id="MBB5866867.1"/>
    </source>
</evidence>
<evidence type="ECO:0000313" key="2">
    <source>
        <dbReference type="Proteomes" id="UP000587527"/>
    </source>
</evidence>
<dbReference type="InterPro" id="IPR045428">
    <property type="entry name" value="EACC1"/>
</dbReference>